<reference evidence="3" key="1">
    <citation type="submission" date="2025-08" db="UniProtKB">
        <authorList>
            <consortium name="RefSeq"/>
        </authorList>
    </citation>
    <scope>IDENTIFICATION</scope>
</reference>
<proteinExistence type="predicted"/>
<gene>
    <name evidence="3" type="primary">LOC106052125</name>
</gene>
<feature type="transmembrane region" description="Helical" evidence="1">
    <location>
        <begin position="16"/>
        <end position="33"/>
    </location>
</feature>
<keyword evidence="1" id="KW-1133">Transmembrane helix</keyword>
<accession>A0A9W2ZKN3</accession>
<dbReference type="RefSeq" id="XP_055875546.1">
    <property type="nucleotide sequence ID" value="XM_056019571.1"/>
</dbReference>
<evidence type="ECO:0000313" key="2">
    <source>
        <dbReference type="Proteomes" id="UP001165740"/>
    </source>
</evidence>
<keyword evidence="2" id="KW-1185">Reference proteome</keyword>
<dbReference type="OrthoDB" id="406773at2759"/>
<evidence type="ECO:0000256" key="1">
    <source>
        <dbReference type="SAM" id="Phobius"/>
    </source>
</evidence>
<keyword evidence="1" id="KW-0472">Membrane</keyword>
<keyword evidence="1" id="KW-0812">Transmembrane</keyword>
<evidence type="ECO:0000313" key="3">
    <source>
        <dbReference type="RefSeq" id="XP_055875546.1"/>
    </source>
</evidence>
<dbReference type="InterPro" id="IPR029063">
    <property type="entry name" value="SAM-dependent_MTases_sf"/>
</dbReference>
<dbReference type="GeneID" id="106052125"/>
<dbReference type="AlphaFoldDB" id="A0A9W2ZKN3"/>
<protein>
    <submittedName>
        <fullName evidence="3">Uncharacterized protein LOC106052125 isoform X2</fullName>
    </submittedName>
</protein>
<dbReference type="Proteomes" id="UP001165740">
    <property type="component" value="Chromosome 2"/>
</dbReference>
<dbReference type="Gene3D" id="3.40.50.150">
    <property type="entry name" value="Vaccinia Virus protein VP39"/>
    <property type="match status" value="1"/>
</dbReference>
<organism evidence="2 3">
    <name type="scientific">Biomphalaria glabrata</name>
    <name type="common">Bloodfluke planorb</name>
    <name type="synonym">Freshwater snail</name>
    <dbReference type="NCBI Taxonomy" id="6526"/>
    <lineage>
        <taxon>Eukaryota</taxon>
        <taxon>Metazoa</taxon>
        <taxon>Spiralia</taxon>
        <taxon>Lophotrochozoa</taxon>
        <taxon>Mollusca</taxon>
        <taxon>Gastropoda</taxon>
        <taxon>Heterobranchia</taxon>
        <taxon>Euthyneura</taxon>
        <taxon>Panpulmonata</taxon>
        <taxon>Hygrophila</taxon>
        <taxon>Lymnaeoidea</taxon>
        <taxon>Planorbidae</taxon>
        <taxon>Biomphalaria</taxon>
    </lineage>
</organism>
<name>A0A9W2ZKN3_BIOGL</name>
<sequence length="276" mass="31569">MKITRMRVIQLRSSRHSYVIIFVVSLVTIIFVFRSKLHEDTHSDILLKERNDLSHRLNDILRLYGQQHCELLKMKMEDSRVSQRGGWCWSMSSPDSQEHKWDKGFANALSSFLKGKTVGSFGDGPGAYKSYLDSLGEVRNYTAYDGAPYIEDVTKGLVKFLDLTSPQYDVPIFDWVLSIEVGEHIPPQYEDTYLDNLARHAREGLILSWASPGQNGLSHVNTKPLADVVLQMNRRGFTLNVKAGELLRNASTFYWLRNNVNVYHRASITSLDELRA</sequence>
<dbReference type="SUPFAM" id="SSF53335">
    <property type="entry name" value="S-adenosyl-L-methionine-dependent methyltransferases"/>
    <property type="match status" value="1"/>
</dbReference>